<dbReference type="InterPro" id="IPR001647">
    <property type="entry name" value="HTH_TetR"/>
</dbReference>
<dbReference type="PANTHER" id="PTHR30055:SF238">
    <property type="entry name" value="MYCOFACTOCIN BIOSYNTHESIS TRANSCRIPTIONAL REGULATOR MFTR-RELATED"/>
    <property type="match status" value="1"/>
</dbReference>
<name>A0A9X5LRX9_9ACTN</name>
<gene>
    <name evidence="6" type="ORF">L860_12675</name>
</gene>
<dbReference type="InterPro" id="IPR050109">
    <property type="entry name" value="HTH-type_TetR-like_transc_reg"/>
</dbReference>
<evidence type="ECO:0000256" key="2">
    <source>
        <dbReference type="ARBA" id="ARBA00023125"/>
    </source>
</evidence>
<dbReference type="PANTHER" id="PTHR30055">
    <property type="entry name" value="HTH-TYPE TRANSCRIPTIONAL REGULATOR RUTR"/>
    <property type="match status" value="1"/>
</dbReference>
<keyword evidence="1" id="KW-0805">Transcription regulation</keyword>
<dbReference type="Gene3D" id="1.10.357.10">
    <property type="entry name" value="Tetracycline Repressor, domain 2"/>
    <property type="match status" value="1"/>
</dbReference>
<proteinExistence type="predicted"/>
<organism evidence="6">
    <name type="scientific">Cutibacterium granulosum DSM 20700</name>
    <dbReference type="NCBI Taxonomy" id="1160719"/>
    <lineage>
        <taxon>Bacteria</taxon>
        <taxon>Bacillati</taxon>
        <taxon>Actinomycetota</taxon>
        <taxon>Actinomycetes</taxon>
        <taxon>Propionibacteriales</taxon>
        <taxon>Propionibacteriaceae</taxon>
        <taxon>Cutibacterium</taxon>
    </lineage>
</organism>
<dbReference type="GO" id="GO:0000976">
    <property type="term" value="F:transcription cis-regulatory region binding"/>
    <property type="evidence" value="ECO:0007669"/>
    <property type="project" value="TreeGrafter"/>
</dbReference>
<protein>
    <submittedName>
        <fullName evidence="6">TetR family transcriptional regulator</fullName>
    </submittedName>
</protein>
<comment type="caution">
    <text evidence="6">The sequence shown here is derived from an EMBL/GenBank/DDBJ whole genome shotgun (WGS) entry which is preliminary data.</text>
</comment>
<sequence length="203" mass="22225">MTSPTAIRTQGVIRRAAMELAVEKPVDEVTVDDIAERAGVSRRTVFNHFPSKYDVYLPPVVAHSEEALETFATDTSTSLADAIRTLLDARWRSFDVDLDDLRELMRISGESTELRMALKESVDCQRAALMAAAARRIGRSEDSLEVLALVGTIQAMERSVFQAAMVRPGASSAEVVGTFDRVVDVWVRLSAELAGDQVSVLTP</sequence>
<dbReference type="RefSeq" id="WP_065861038.1">
    <property type="nucleotide sequence ID" value="NZ_JNBU02000005.1"/>
</dbReference>
<keyword evidence="3" id="KW-0804">Transcription</keyword>
<dbReference type="AlphaFoldDB" id="A0A9X5LRX9"/>
<feature type="DNA-binding region" description="H-T-H motif" evidence="4">
    <location>
        <begin position="30"/>
        <end position="49"/>
    </location>
</feature>
<feature type="domain" description="HTH tetR-type" evidence="5">
    <location>
        <begin position="7"/>
        <end position="67"/>
    </location>
</feature>
<dbReference type="InterPro" id="IPR009057">
    <property type="entry name" value="Homeodomain-like_sf"/>
</dbReference>
<dbReference type="GO" id="GO:0003700">
    <property type="term" value="F:DNA-binding transcription factor activity"/>
    <property type="evidence" value="ECO:0007669"/>
    <property type="project" value="TreeGrafter"/>
</dbReference>
<dbReference type="EMBL" id="JNBU01000051">
    <property type="protein sequence ID" value="OCT42068.1"/>
    <property type="molecule type" value="Genomic_DNA"/>
</dbReference>
<dbReference type="PRINTS" id="PR00455">
    <property type="entry name" value="HTHTETR"/>
</dbReference>
<keyword evidence="2 4" id="KW-0238">DNA-binding</keyword>
<dbReference type="PROSITE" id="PS50977">
    <property type="entry name" value="HTH_TETR_2"/>
    <property type="match status" value="1"/>
</dbReference>
<evidence type="ECO:0000256" key="1">
    <source>
        <dbReference type="ARBA" id="ARBA00023015"/>
    </source>
</evidence>
<accession>A0A9X5LRX9</accession>
<dbReference type="Pfam" id="PF00440">
    <property type="entry name" value="TetR_N"/>
    <property type="match status" value="1"/>
</dbReference>
<reference evidence="6" key="1">
    <citation type="submission" date="2014-05" db="EMBL/GenBank/DDBJ databases">
        <authorList>
            <person name="Jahns A.C."/>
            <person name="Eilers H."/>
            <person name="Alexeyev O.A."/>
        </authorList>
    </citation>
    <scope>NUCLEOTIDE SEQUENCE [LARGE SCALE GENOMIC DNA]</scope>
    <source>
        <strain evidence="6">DSM 20700</strain>
    </source>
</reference>
<evidence type="ECO:0000256" key="4">
    <source>
        <dbReference type="PROSITE-ProRule" id="PRU00335"/>
    </source>
</evidence>
<evidence type="ECO:0000256" key="3">
    <source>
        <dbReference type="ARBA" id="ARBA00023163"/>
    </source>
</evidence>
<evidence type="ECO:0000259" key="5">
    <source>
        <dbReference type="PROSITE" id="PS50977"/>
    </source>
</evidence>
<dbReference type="SUPFAM" id="SSF46689">
    <property type="entry name" value="Homeodomain-like"/>
    <property type="match status" value="1"/>
</dbReference>
<evidence type="ECO:0000313" key="6">
    <source>
        <dbReference type="EMBL" id="OCT42068.1"/>
    </source>
</evidence>